<name>A0A8B6HGI1_MYTGA</name>
<dbReference type="InterPro" id="IPR045860">
    <property type="entry name" value="Snake_toxin-like_sf"/>
</dbReference>
<dbReference type="InterPro" id="IPR035076">
    <property type="entry name" value="Toxin/TOLIP"/>
</dbReference>
<evidence type="ECO:0000256" key="1">
    <source>
        <dbReference type="SAM" id="SignalP"/>
    </source>
</evidence>
<keyword evidence="4" id="KW-1185">Reference proteome</keyword>
<reference evidence="3" key="1">
    <citation type="submission" date="2018-11" db="EMBL/GenBank/DDBJ databases">
        <authorList>
            <person name="Alioto T."/>
            <person name="Alioto T."/>
        </authorList>
    </citation>
    <scope>NUCLEOTIDE SEQUENCE</scope>
</reference>
<gene>
    <name evidence="3" type="ORF">MGAL_10B010862</name>
</gene>
<dbReference type="SUPFAM" id="SSF57302">
    <property type="entry name" value="Snake toxin-like"/>
    <property type="match status" value="2"/>
</dbReference>
<dbReference type="SUPFAM" id="SSF56436">
    <property type="entry name" value="C-type lectin-like"/>
    <property type="match status" value="1"/>
</dbReference>
<evidence type="ECO:0000313" key="3">
    <source>
        <dbReference type="EMBL" id="VDI79090.1"/>
    </source>
</evidence>
<organism evidence="3 4">
    <name type="scientific">Mytilus galloprovincialis</name>
    <name type="common">Mediterranean mussel</name>
    <dbReference type="NCBI Taxonomy" id="29158"/>
    <lineage>
        <taxon>Eukaryota</taxon>
        <taxon>Metazoa</taxon>
        <taxon>Spiralia</taxon>
        <taxon>Lophotrochozoa</taxon>
        <taxon>Mollusca</taxon>
        <taxon>Bivalvia</taxon>
        <taxon>Autobranchia</taxon>
        <taxon>Pteriomorphia</taxon>
        <taxon>Mytilida</taxon>
        <taxon>Mytiloidea</taxon>
        <taxon>Mytilidae</taxon>
        <taxon>Mytilinae</taxon>
        <taxon>Mytilus</taxon>
    </lineage>
</organism>
<dbReference type="EMBL" id="UYJE01010034">
    <property type="protein sequence ID" value="VDI79090.1"/>
    <property type="molecule type" value="Genomic_DNA"/>
</dbReference>
<dbReference type="Proteomes" id="UP000596742">
    <property type="component" value="Unassembled WGS sequence"/>
</dbReference>
<sequence length="482" mass="53628">MNVLIIPFCLTLVCILTNAQVCDDLDTAVCRILSSLYPKMCDDSCLSSICNRFCGNCPVRCYYSREIVNPANCSTIVDCPSIDHYCFTSETFADDFTRVYKMGCALKNTCVLNVNGGRRSDVVVKGACCGIDKCNNNLPDEIDRLVDLQQQKISELSQSKNNITSHMSDCFDTIPNCKEYTTIVCGQYAPWSQEHCARFCNMCGPSTKSRVILATTITSVPTITPDCKNMDDNVCHKLALDDAKLCSNDCIANKICPRFCRKCYQCYSCSDIDRLQDCSNTTTCESGKECFQLETLSYDLRPVFRLGCLDENLCQRLGVNPVQSGFGRRQQGLKGGCCKTDLCNTKLINVIPATTTTVSTSTAVTAHGCSLHHSGSVQGCGPNSAYVIKGHSCYHIGNDELTWIESKNYCRSKCGTLANFDSGAEIIDVINRIKSSYNHLDLWVDAVKDSHSNWIWTETNQRIVMETSFYLNKIDGSLWRRT</sequence>
<accession>A0A8B6HGI1</accession>
<protein>
    <recommendedName>
        <fullName evidence="2">Snake toxin/toxin-like domain-containing protein</fullName>
    </recommendedName>
</protein>
<dbReference type="CDD" id="cd00117">
    <property type="entry name" value="TFP"/>
    <property type="match status" value="1"/>
</dbReference>
<feature type="signal peptide" evidence="1">
    <location>
        <begin position="1"/>
        <end position="19"/>
    </location>
</feature>
<dbReference type="AlphaFoldDB" id="A0A8B6HGI1"/>
<dbReference type="InterPro" id="IPR016187">
    <property type="entry name" value="CTDL_fold"/>
</dbReference>
<proteinExistence type="predicted"/>
<dbReference type="Pfam" id="PF00087">
    <property type="entry name" value="Toxin_TOLIP"/>
    <property type="match status" value="1"/>
</dbReference>
<dbReference type="InterPro" id="IPR016186">
    <property type="entry name" value="C-type_lectin-like/link_sf"/>
</dbReference>
<dbReference type="Gene3D" id="2.10.60.10">
    <property type="entry name" value="CD59"/>
    <property type="match status" value="2"/>
</dbReference>
<evidence type="ECO:0000313" key="4">
    <source>
        <dbReference type="Proteomes" id="UP000596742"/>
    </source>
</evidence>
<comment type="caution">
    <text evidence="3">The sequence shown here is derived from an EMBL/GenBank/DDBJ whole genome shotgun (WGS) entry which is preliminary data.</text>
</comment>
<feature type="domain" description="Snake toxin/toxin-like" evidence="2">
    <location>
        <begin position="60"/>
        <end position="135"/>
    </location>
</feature>
<feature type="chain" id="PRO_5032863915" description="Snake toxin/toxin-like domain-containing protein" evidence="1">
    <location>
        <begin position="20"/>
        <end position="482"/>
    </location>
</feature>
<keyword evidence="1" id="KW-0732">Signal</keyword>
<dbReference type="OrthoDB" id="10379417at2759"/>
<dbReference type="Gene3D" id="3.10.100.10">
    <property type="entry name" value="Mannose-Binding Protein A, subunit A"/>
    <property type="match status" value="1"/>
</dbReference>
<evidence type="ECO:0000259" key="2">
    <source>
        <dbReference type="Pfam" id="PF00087"/>
    </source>
</evidence>
<dbReference type="CDD" id="cd00037">
    <property type="entry name" value="CLECT"/>
    <property type="match status" value="1"/>
</dbReference>